<accession>A0A1W6JZ96</accession>
<feature type="transmembrane region" description="Helical" evidence="7">
    <location>
        <begin position="55"/>
        <end position="74"/>
    </location>
</feature>
<comment type="subcellular location">
    <subcellularLocation>
        <location evidence="1">Membrane</location>
        <topology evidence="1">Multi-pass membrane protein</topology>
    </subcellularLocation>
</comment>
<gene>
    <name evidence="9" type="ORF">B6F84_05825</name>
</gene>
<dbReference type="InterPro" id="IPR036259">
    <property type="entry name" value="MFS_trans_sf"/>
</dbReference>
<evidence type="ECO:0000256" key="2">
    <source>
        <dbReference type="ARBA" id="ARBA00010992"/>
    </source>
</evidence>
<dbReference type="Proteomes" id="UP000193404">
    <property type="component" value="Chromosome"/>
</dbReference>
<evidence type="ECO:0000256" key="6">
    <source>
        <dbReference type="ARBA" id="ARBA00023136"/>
    </source>
</evidence>
<keyword evidence="5 7" id="KW-1133">Transmembrane helix</keyword>
<feature type="transmembrane region" description="Helical" evidence="7">
    <location>
        <begin position="86"/>
        <end position="105"/>
    </location>
</feature>
<evidence type="ECO:0000256" key="4">
    <source>
        <dbReference type="ARBA" id="ARBA00022692"/>
    </source>
</evidence>
<dbReference type="InterPro" id="IPR003663">
    <property type="entry name" value="Sugar/inositol_transpt"/>
</dbReference>
<feature type="transmembrane region" description="Helical" evidence="7">
    <location>
        <begin position="111"/>
        <end position="132"/>
    </location>
</feature>
<feature type="transmembrane region" description="Helical" evidence="7">
    <location>
        <begin position="177"/>
        <end position="196"/>
    </location>
</feature>
<dbReference type="KEGG" id="aman:B6F84_05825"/>
<feature type="transmembrane region" description="Helical" evidence="7">
    <location>
        <begin position="330"/>
        <end position="349"/>
    </location>
</feature>
<feature type="transmembrane region" description="Helical" evidence="7">
    <location>
        <begin position="296"/>
        <end position="318"/>
    </location>
</feature>
<dbReference type="PROSITE" id="PS00217">
    <property type="entry name" value="SUGAR_TRANSPORT_2"/>
    <property type="match status" value="1"/>
</dbReference>
<evidence type="ECO:0000256" key="5">
    <source>
        <dbReference type="ARBA" id="ARBA00022989"/>
    </source>
</evidence>
<keyword evidence="3" id="KW-0813">Transport</keyword>
<dbReference type="Gene3D" id="1.20.1250.20">
    <property type="entry name" value="MFS general substrate transporter like domains"/>
    <property type="match status" value="2"/>
</dbReference>
<evidence type="ECO:0000256" key="7">
    <source>
        <dbReference type="SAM" id="Phobius"/>
    </source>
</evidence>
<dbReference type="SUPFAM" id="SSF103473">
    <property type="entry name" value="MFS general substrate transporter"/>
    <property type="match status" value="1"/>
</dbReference>
<dbReference type="InterPro" id="IPR005829">
    <property type="entry name" value="Sugar_transporter_CS"/>
</dbReference>
<dbReference type="RefSeq" id="WP_148691374.1">
    <property type="nucleotide sequence ID" value="NZ_CP020477.1"/>
</dbReference>
<feature type="domain" description="Major facilitator superfamily (MFS) profile" evidence="8">
    <location>
        <begin position="22"/>
        <end position="447"/>
    </location>
</feature>
<reference evidence="9 10" key="1">
    <citation type="submission" date="2017-03" db="EMBL/GenBank/DDBJ databases">
        <title>Sulfur activation and transportation mechanism of thermophilic Archaea Acidianus manzaensis YN-25.</title>
        <authorList>
            <person name="Ma Y."/>
            <person name="Yang Y."/>
            <person name="Xia J."/>
        </authorList>
    </citation>
    <scope>NUCLEOTIDE SEQUENCE [LARGE SCALE GENOMIC DNA]</scope>
    <source>
        <strain evidence="9 10">YN-25</strain>
    </source>
</reference>
<feature type="transmembrane region" description="Helical" evidence="7">
    <location>
        <begin position="152"/>
        <end position="171"/>
    </location>
</feature>
<dbReference type="OrthoDB" id="117970at2157"/>
<dbReference type="Pfam" id="PF00083">
    <property type="entry name" value="Sugar_tr"/>
    <property type="match status" value="1"/>
</dbReference>
<organism evidence="9 10">
    <name type="scientific">Acidianus manzaensis</name>
    <dbReference type="NCBI Taxonomy" id="282676"/>
    <lineage>
        <taxon>Archaea</taxon>
        <taxon>Thermoproteota</taxon>
        <taxon>Thermoprotei</taxon>
        <taxon>Sulfolobales</taxon>
        <taxon>Sulfolobaceae</taxon>
        <taxon>Acidianus</taxon>
    </lineage>
</organism>
<dbReference type="GO" id="GO:0016020">
    <property type="term" value="C:membrane"/>
    <property type="evidence" value="ECO:0007669"/>
    <property type="project" value="UniProtKB-SubCell"/>
</dbReference>
<keyword evidence="6 7" id="KW-0472">Membrane</keyword>
<comment type="similarity">
    <text evidence="2">Belongs to the major facilitator superfamily. Sugar transporter (TC 2.A.1.1) family.</text>
</comment>
<dbReference type="InterPro" id="IPR050814">
    <property type="entry name" value="Myo-inositol_Transporter"/>
</dbReference>
<keyword evidence="10" id="KW-1185">Reference proteome</keyword>
<feature type="transmembrane region" description="Helical" evidence="7">
    <location>
        <begin position="18"/>
        <end position="35"/>
    </location>
</feature>
<dbReference type="EMBL" id="CP020477">
    <property type="protein sequence ID" value="ARM75603.1"/>
    <property type="molecule type" value="Genomic_DNA"/>
</dbReference>
<proteinExistence type="inferred from homology"/>
<keyword evidence="4 7" id="KW-0812">Transmembrane</keyword>
<dbReference type="AlphaFoldDB" id="A0A1W6JZ96"/>
<sequence length="465" mass="50506">MDEEELLNKMDSNHTTKIYWSLTILATIGGFLFGYDTADIGTSLDLIPYHLSAFALGYLVAGVSLGAAIGAIMAGPLTDKYGRKSILLIDALIYAIGATVSAITINANMLLIARTFIGLAVGADSAIATAYIAEYAPKNKRGSLEMLQEWMITGAQTISYIIGFLILFYLPSLAFNLDWRIILGIAAIPALIGLAYRMRMPESPRWLVVKGKFDKLKDTLSKLGIEGITDQELQKISSGIKSNKSRLTPGVKRALLVAGLWMMFQQITGINIPFYYGPYIFAPFFKGGGDLSSITAGIIATLIISTTQTIIVLFAIKYVDKIGRKGLGRIGYLGMGIFLAFGGASLLIFSGLGKVIGLIVSFIGYMIFFGLGVGGIGWTIQGEYFPTRIRGTMASILAFINWISNFVIIEVFPIWKDAIGLASVMFSFAALSIIAEIIFLFILPETKGLSVEEIVEMFEKQANKS</sequence>
<dbReference type="GO" id="GO:0022857">
    <property type="term" value="F:transmembrane transporter activity"/>
    <property type="evidence" value="ECO:0007669"/>
    <property type="project" value="InterPro"/>
</dbReference>
<dbReference type="PRINTS" id="PR00171">
    <property type="entry name" value="SUGRTRNSPORT"/>
</dbReference>
<feature type="transmembrane region" description="Helical" evidence="7">
    <location>
        <begin position="355"/>
        <end position="380"/>
    </location>
</feature>
<name>A0A1W6JZ96_9CREN</name>
<dbReference type="InterPro" id="IPR005828">
    <property type="entry name" value="MFS_sugar_transport-like"/>
</dbReference>
<evidence type="ECO:0000313" key="9">
    <source>
        <dbReference type="EMBL" id="ARM75603.1"/>
    </source>
</evidence>
<evidence type="ECO:0000313" key="10">
    <source>
        <dbReference type="Proteomes" id="UP000193404"/>
    </source>
</evidence>
<evidence type="ECO:0000259" key="8">
    <source>
        <dbReference type="PROSITE" id="PS50850"/>
    </source>
</evidence>
<dbReference type="PROSITE" id="PS00216">
    <property type="entry name" value="SUGAR_TRANSPORT_1"/>
    <property type="match status" value="1"/>
</dbReference>
<dbReference type="InterPro" id="IPR020846">
    <property type="entry name" value="MFS_dom"/>
</dbReference>
<feature type="transmembrane region" description="Helical" evidence="7">
    <location>
        <begin position="392"/>
        <end position="415"/>
    </location>
</feature>
<dbReference type="PROSITE" id="PS50850">
    <property type="entry name" value="MFS"/>
    <property type="match status" value="1"/>
</dbReference>
<dbReference type="NCBIfam" id="TIGR00879">
    <property type="entry name" value="SP"/>
    <property type="match status" value="1"/>
</dbReference>
<dbReference type="PANTHER" id="PTHR48020:SF12">
    <property type="entry name" value="PROTON MYO-INOSITOL COTRANSPORTER"/>
    <property type="match status" value="1"/>
</dbReference>
<evidence type="ECO:0000256" key="3">
    <source>
        <dbReference type="ARBA" id="ARBA00022448"/>
    </source>
</evidence>
<dbReference type="GeneID" id="41590419"/>
<feature type="transmembrane region" description="Helical" evidence="7">
    <location>
        <begin position="254"/>
        <end position="276"/>
    </location>
</feature>
<evidence type="ECO:0000256" key="1">
    <source>
        <dbReference type="ARBA" id="ARBA00004141"/>
    </source>
</evidence>
<protein>
    <submittedName>
        <fullName evidence="9">MFS transporter</fullName>
    </submittedName>
</protein>
<dbReference type="PANTHER" id="PTHR48020">
    <property type="entry name" value="PROTON MYO-INOSITOL COTRANSPORTER"/>
    <property type="match status" value="1"/>
</dbReference>
<feature type="transmembrane region" description="Helical" evidence="7">
    <location>
        <begin position="421"/>
        <end position="443"/>
    </location>
</feature>